<sequence>MKRVSNLIYHKGNTVTVIDASKTVYEALEIMSQKNIGALVVYNQDDFVGILTERDYAQKVIVKGKHSNDTLVSEIMESEYPSVKFEDSIETCMEIMSAKHIRYLPVIADKHVVGIVSMGDVVRYIIEDQKATISHLQNFISGGGM</sequence>
<dbReference type="PANTHER" id="PTHR43080">
    <property type="entry name" value="CBS DOMAIN-CONTAINING PROTEIN CBSX3, MITOCHONDRIAL"/>
    <property type="match status" value="1"/>
</dbReference>
<keyword evidence="5" id="KW-1185">Reference proteome</keyword>
<dbReference type="PANTHER" id="PTHR43080:SF2">
    <property type="entry name" value="CBS DOMAIN-CONTAINING PROTEIN"/>
    <property type="match status" value="1"/>
</dbReference>
<dbReference type="RefSeq" id="WP_184137209.1">
    <property type="nucleotide sequence ID" value="NZ_JACHKT010000044.1"/>
</dbReference>
<dbReference type="Pfam" id="PF00571">
    <property type="entry name" value="CBS"/>
    <property type="match status" value="2"/>
</dbReference>
<dbReference type="Proteomes" id="UP000524404">
    <property type="component" value="Unassembled WGS sequence"/>
</dbReference>
<dbReference type="InterPro" id="IPR000644">
    <property type="entry name" value="CBS_dom"/>
</dbReference>
<evidence type="ECO:0000313" key="5">
    <source>
        <dbReference type="Proteomes" id="UP000524404"/>
    </source>
</evidence>
<dbReference type="EMBL" id="JACHKT010000044">
    <property type="protein sequence ID" value="MBB6005411.1"/>
    <property type="molecule type" value="Genomic_DNA"/>
</dbReference>
<comment type="caution">
    <text evidence="4">The sequence shown here is derived from an EMBL/GenBank/DDBJ whole genome shotgun (WGS) entry which is preliminary data.</text>
</comment>
<dbReference type="InterPro" id="IPR044725">
    <property type="entry name" value="CBSX3_CBS_dom"/>
</dbReference>
<dbReference type="SMART" id="SM00116">
    <property type="entry name" value="CBS"/>
    <property type="match status" value="2"/>
</dbReference>
<name>A0A841F0U8_9BACT</name>
<dbReference type="AlphaFoldDB" id="A0A841F0U8"/>
<keyword evidence="1 2" id="KW-0129">CBS domain</keyword>
<dbReference type="InterPro" id="IPR046342">
    <property type="entry name" value="CBS_dom_sf"/>
</dbReference>
<protein>
    <submittedName>
        <fullName evidence="4">CBS domain-containing protein</fullName>
    </submittedName>
</protein>
<dbReference type="InterPro" id="IPR051257">
    <property type="entry name" value="Diverse_CBS-Domain"/>
</dbReference>
<dbReference type="Gene3D" id="3.10.580.10">
    <property type="entry name" value="CBS-domain"/>
    <property type="match status" value="1"/>
</dbReference>
<evidence type="ECO:0000259" key="3">
    <source>
        <dbReference type="PROSITE" id="PS51371"/>
    </source>
</evidence>
<evidence type="ECO:0000256" key="2">
    <source>
        <dbReference type="PROSITE-ProRule" id="PRU00703"/>
    </source>
</evidence>
<reference evidence="4 5" key="1">
    <citation type="submission" date="2020-08" db="EMBL/GenBank/DDBJ databases">
        <title>Functional genomics of gut bacteria from endangered species of beetles.</title>
        <authorList>
            <person name="Carlos-Shanley C."/>
        </authorList>
    </citation>
    <scope>NUCLEOTIDE SEQUENCE [LARGE SCALE GENOMIC DNA]</scope>
    <source>
        <strain evidence="4 5">S00070</strain>
    </source>
</reference>
<gene>
    <name evidence="4" type="ORF">HNP25_004085</name>
</gene>
<organism evidence="4 5">
    <name type="scientific">Arcicella rosea</name>
    <dbReference type="NCBI Taxonomy" id="502909"/>
    <lineage>
        <taxon>Bacteria</taxon>
        <taxon>Pseudomonadati</taxon>
        <taxon>Bacteroidota</taxon>
        <taxon>Cytophagia</taxon>
        <taxon>Cytophagales</taxon>
        <taxon>Flectobacillaceae</taxon>
        <taxon>Arcicella</taxon>
    </lineage>
</organism>
<accession>A0A841F0U8</accession>
<dbReference type="PROSITE" id="PS51371">
    <property type="entry name" value="CBS"/>
    <property type="match status" value="2"/>
</dbReference>
<dbReference type="CDD" id="cd04623">
    <property type="entry name" value="CBS_pair_bac_euk"/>
    <property type="match status" value="1"/>
</dbReference>
<proteinExistence type="predicted"/>
<evidence type="ECO:0000256" key="1">
    <source>
        <dbReference type="ARBA" id="ARBA00023122"/>
    </source>
</evidence>
<dbReference type="SUPFAM" id="SSF54631">
    <property type="entry name" value="CBS-domain pair"/>
    <property type="match status" value="1"/>
</dbReference>
<feature type="domain" description="CBS" evidence="3">
    <location>
        <begin position="76"/>
        <end position="132"/>
    </location>
</feature>
<feature type="domain" description="CBS" evidence="3">
    <location>
        <begin position="9"/>
        <end position="70"/>
    </location>
</feature>
<evidence type="ECO:0000313" key="4">
    <source>
        <dbReference type="EMBL" id="MBB6005411.1"/>
    </source>
</evidence>